<dbReference type="EMBL" id="JPVP01000037">
    <property type="protein sequence ID" value="KGR88701.1"/>
    <property type="molecule type" value="Genomic_DNA"/>
</dbReference>
<dbReference type="Proteomes" id="UP000030437">
    <property type="component" value="Unassembled WGS sequence"/>
</dbReference>
<evidence type="ECO:0008006" key="4">
    <source>
        <dbReference type="Google" id="ProtNLM"/>
    </source>
</evidence>
<gene>
    <name evidence="2" type="ORF">CD32_01145</name>
</gene>
<evidence type="ECO:0000256" key="1">
    <source>
        <dbReference type="SAM" id="MobiDB-lite"/>
    </source>
</evidence>
<protein>
    <recommendedName>
        <fullName evidence="4">DUF669 domain-containing protein</fullName>
    </recommendedName>
</protein>
<dbReference type="AlphaFoldDB" id="A0A0A3IVF2"/>
<organism evidence="2 3">
    <name type="scientific">Lysinibacillus odysseyi 34hs-1 = NBRC 100172</name>
    <dbReference type="NCBI Taxonomy" id="1220589"/>
    <lineage>
        <taxon>Bacteria</taxon>
        <taxon>Bacillati</taxon>
        <taxon>Bacillota</taxon>
        <taxon>Bacilli</taxon>
        <taxon>Bacillales</taxon>
        <taxon>Bacillaceae</taxon>
        <taxon>Lysinibacillus</taxon>
    </lineage>
</organism>
<dbReference type="OrthoDB" id="1707979at2"/>
<name>A0A0A3IVF2_9BACI</name>
<accession>A0A0A3IVF2</accession>
<sequence length="148" mass="16625">MFKINHEEAKGGFELIAPGDYEVTVINYEMKQATSGNNRISVDYEIRSDVNQPHQGQKILYDNFTITDNAMWRLQAVSKAAKFPDGMSFNSYKEWADTLLNKNLVVTVGHREYNGNKYPEVKGFKESQAGAPQQNGPSITVGDSDLPF</sequence>
<dbReference type="RefSeq" id="WP_036150336.1">
    <property type="nucleotide sequence ID" value="NZ_AVCX01000026.1"/>
</dbReference>
<dbReference type="eggNOG" id="ENOG5033DQ4">
    <property type="taxonomic scope" value="Bacteria"/>
</dbReference>
<dbReference type="STRING" id="1220589.CD32_01145"/>
<keyword evidence="3" id="KW-1185">Reference proteome</keyword>
<proteinExistence type="predicted"/>
<dbReference type="Pfam" id="PF05037">
    <property type="entry name" value="DUF669"/>
    <property type="match status" value="1"/>
</dbReference>
<comment type="caution">
    <text evidence="2">The sequence shown here is derived from an EMBL/GenBank/DDBJ whole genome shotgun (WGS) entry which is preliminary data.</text>
</comment>
<dbReference type="InterPro" id="IPR007731">
    <property type="entry name" value="DUF669"/>
</dbReference>
<evidence type="ECO:0000313" key="2">
    <source>
        <dbReference type="EMBL" id="KGR88701.1"/>
    </source>
</evidence>
<evidence type="ECO:0000313" key="3">
    <source>
        <dbReference type="Proteomes" id="UP000030437"/>
    </source>
</evidence>
<reference evidence="2 3" key="1">
    <citation type="submission" date="2014-02" db="EMBL/GenBank/DDBJ databases">
        <title>Draft genome sequence of Lysinibacillus odysseyi NBRC 100172.</title>
        <authorList>
            <person name="Zhang F."/>
            <person name="Wang G."/>
            <person name="Zhang L."/>
        </authorList>
    </citation>
    <scope>NUCLEOTIDE SEQUENCE [LARGE SCALE GENOMIC DNA]</scope>
    <source>
        <strain evidence="2 3">NBRC 100172</strain>
    </source>
</reference>
<feature type="region of interest" description="Disordered" evidence="1">
    <location>
        <begin position="123"/>
        <end position="148"/>
    </location>
</feature>